<dbReference type="SUPFAM" id="SSF46785">
    <property type="entry name" value="Winged helix' DNA-binding domain"/>
    <property type="match status" value="1"/>
</dbReference>
<dbReference type="RefSeq" id="WP_255915798.1">
    <property type="nucleotide sequence ID" value="NZ_JANFQO010000019.1"/>
</dbReference>
<evidence type="ECO:0000256" key="1">
    <source>
        <dbReference type="ARBA" id="ARBA00011046"/>
    </source>
</evidence>
<evidence type="ECO:0000256" key="2">
    <source>
        <dbReference type="ARBA" id="ARBA00023015"/>
    </source>
</evidence>
<evidence type="ECO:0000256" key="4">
    <source>
        <dbReference type="ARBA" id="ARBA00023163"/>
    </source>
</evidence>
<accession>A0ABT1QWE8</accession>
<gene>
    <name evidence="5" type="ORF">NM961_17990</name>
</gene>
<evidence type="ECO:0000313" key="6">
    <source>
        <dbReference type="Proteomes" id="UP001165498"/>
    </source>
</evidence>
<name>A0ABT1QWE8_9GAMM</name>
<protein>
    <submittedName>
        <fullName evidence="5">BlaI/MecI/CopY family transcriptional regulator</fullName>
    </submittedName>
</protein>
<dbReference type="Gene3D" id="1.10.10.10">
    <property type="entry name" value="Winged helix-like DNA-binding domain superfamily/Winged helix DNA-binding domain"/>
    <property type="match status" value="1"/>
</dbReference>
<evidence type="ECO:0000313" key="5">
    <source>
        <dbReference type="EMBL" id="MCQ4166609.1"/>
    </source>
</evidence>
<dbReference type="Pfam" id="PF03965">
    <property type="entry name" value="Penicillinase_R"/>
    <property type="match status" value="1"/>
</dbReference>
<proteinExistence type="inferred from homology"/>
<comment type="caution">
    <text evidence="5">The sequence shown here is derived from an EMBL/GenBank/DDBJ whole genome shotgun (WGS) entry which is preliminary data.</text>
</comment>
<dbReference type="PIRSF" id="PIRSF019455">
    <property type="entry name" value="CopR_AtkY"/>
    <property type="match status" value="1"/>
</dbReference>
<dbReference type="InterPro" id="IPR005650">
    <property type="entry name" value="BlaI_family"/>
</dbReference>
<comment type="similarity">
    <text evidence="1">Belongs to the BlaI transcriptional regulatory family.</text>
</comment>
<dbReference type="Proteomes" id="UP001165498">
    <property type="component" value="Unassembled WGS sequence"/>
</dbReference>
<dbReference type="InterPro" id="IPR036388">
    <property type="entry name" value="WH-like_DNA-bd_sf"/>
</dbReference>
<dbReference type="InterPro" id="IPR036390">
    <property type="entry name" value="WH_DNA-bd_sf"/>
</dbReference>
<organism evidence="5 6">
    <name type="scientific">Tahibacter harae</name>
    <dbReference type="NCBI Taxonomy" id="2963937"/>
    <lineage>
        <taxon>Bacteria</taxon>
        <taxon>Pseudomonadati</taxon>
        <taxon>Pseudomonadota</taxon>
        <taxon>Gammaproteobacteria</taxon>
        <taxon>Lysobacterales</taxon>
        <taxon>Rhodanobacteraceae</taxon>
        <taxon>Tahibacter</taxon>
    </lineage>
</organism>
<evidence type="ECO:0000256" key="3">
    <source>
        <dbReference type="ARBA" id="ARBA00023125"/>
    </source>
</evidence>
<keyword evidence="4" id="KW-0804">Transcription</keyword>
<dbReference type="EMBL" id="JANFQO010000019">
    <property type="protein sequence ID" value="MCQ4166609.1"/>
    <property type="molecule type" value="Genomic_DNA"/>
</dbReference>
<keyword evidence="2" id="KW-0805">Transcription regulation</keyword>
<dbReference type="Gene3D" id="1.10.4040.10">
    <property type="entry name" value="Penicillinase repressor domain"/>
    <property type="match status" value="1"/>
</dbReference>
<keyword evidence="6" id="KW-1185">Reference proteome</keyword>
<sequence>MSGKSGDVVLSDLQIALMRVLWARGECSTAEVAEVLAAERGIKHTTVATMLTRLEKRGVVSLRRDARQVYYQARVSEPEVRRSMVSELLGSLFGGDARALVSHLVDEAEIAPGDLEKLRKKLARGGREHE</sequence>
<reference evidence="5" key="1">
    <citation type="submission" date="2022-07" db="EMBL/GenBank/DDBJ databases">
        <title>Tahibacter sp., a new gammaproteobacterium isolated from the silt sample collected at pig farm.</title>
        <authorList>
            <person name="Chen H."/>
        </authorList>
    </citation>
    <scope>NUCLEOTIDE SEQUENCE</scope>
    <source>
        <strain evidence="5">P2K</strain>
    </source>
</reference>
<keyword evidence="3" id="KW-0238">DNA-binding</keyword>